<keyword evidence="1 2" id="KW-0378">Hydrolase</keyword>
<dbReference type="GO" id="GO:0008664">
    <property type="term" value="F:RNA 2',3'-cyclic 3'-phosphodiesterase activity"/>
    <property type="evidence" value="ECO:0007669"/>
    <property type="project" value="UniProtKB-EC"/>
</dbReference>
<dbReference type="InterPro" id="IPR009097">
    <property type="entry name" value="Cyclic_Pdiesterase"/>
</dbReference>
<dbReference type="InterPro" id="IPR004175">
    <property type="entry name" value="RNA_CPDase"/>
</dbReference>
<dbReference type="PANTHER" id="PTHR35561">
    <property type="entry name" value="RNA 2',3'-CYCLIC PHOSPHODIESTERASE"/>
    <property type="match status" value="1"/>
</dbReference>
<evidence type="ECO:0000313" key="4">
    <source>
        <dbReference type="EMBL" id="GHO45416.1"/>
    </source>
</evidence>
<reference evidence="4" key="1">
    <citation type="submission" date="2020-10" db="EMBL/GenBank/DDBJ databases">
        <title>Taxonomic study of unclassified bacteria belonging to the class Ktedonobacteria.</title>
        <authorList>
            <person name="Yabe S."/>
            <person name="Wang C.M."/>
            <person name="Zheng Y."/>
            <person name="Sakai Y."/>
            <person name="Cavaletti L."/>
            <person name="Monciardini P."/>
            <person name="Donadio S."/>
        </authorList>
    </citation>
    <scope>NUCLEOTIDE SEQUENCE</scope>
    <source>
        <strain evidence="4">SOSP1-1</strain>
    </source>
</reference>
<keyword evidence="5" id="KW-1185">Reference proteome</keyword>
<gene>
    <name evidence="4" type="ORF">KSX_35790</name>
</gene>
<feature type="short sequence motif" description="HXTX 1" evidence="2">
    <location>
        <begin position="41"/>
        <end position="44"/>
    </location>
</feature>
<feature type="domain" description="Phosphoesterase HXTX" evidence="3">
    <location>
        <begin position="10"/>
        <end position="92"/>
    </location>
</feature>
<dbReference type="EC" id="3.1.4.58" evidence="2"/>
<comment type="catalytic activity">
    <reaction evidence="2">
        <text>a 3'-end 2',3'-cyclophospho-ribonucleotide-RNA + H2O = a 3'-end 2'-phospho-ribonucleotide-RNA + H(+)</text>
        <dbReference type="Rhea" id="RHEA:11828"/>
        <dbReference type="Rhea" id="RHEA-COMP:10464"/>
        <dbReference type="Rhea" id="RHEA-COMP:17353"/>
        <dbReference type="ChEBI" id="CHEBI:15377"/>
        <dbReference type="ChEBI" id="CHEBI:15378"/>
        <dbReference type="ChEBI" id="CHEBI:83064"/>
        <dbReference type="ChEBI" id="CHEBI:173113"/>
        <dbReference type="EC" id="3.1.4.58"/>
    </reaction>
</comment>
<name>A0A8J3MT16_9CHLR</name>
<dbReference type="RefSeq" id="WP_220194749.1">
    <property type="nucleotide sequence ID" value="NZ_BNJF01000001.1"/>
</dbReference>
<feature type="active site" description="Proton acceptor" evidence="2">
    <location>
        <position position="128"/>
    </location>
</feature>
<dbReference type="InterPro" id="IPR014051">
    <property type="entry name" value="Phosphoesterase_HXTX"/>
</dbReference>
<feature type="active site" description="Proton donor" evidence="2">
    <location>
        <position position="41"/>
    </location>
</feature>
<dbReference type="NCBIfam" id="TIGR02258">
    <property type="entry name" value="2_5_ligase"/>
    <property type="match status" value="1"/>
</dbReference>
<dbReference type="HAMAP" id="MF_01940">
    <property type="entry name" value="RNA_CPDase"/>
    <property type="match status" value="1"/>
</dbReference>
<comment type="caution">
    <text evidence="4">The sequence shown here is derived from an EMBL/GenBank/DDBJ whole genome shotgun (WGS) entry which is preliminary data.</text>
</comment>
<proteinExistence type="inferred from homology"/>
<feature type="short sequence motif" description="HXTX 2" evidence="2">
    <location>
        <begin position="128"/>
        <end position="131"/>
    </location>
</feature>
<evidence type="ECO:0000256" key="2">
    <source>
        <dbReference type="HAMAP-Rule" id="MF_01940"/>
    </source>
</evidence>
<evidence type="ECO:0000259" key="3">
    <source>
        <dbReference type="Pfam" id="PF02834"/>
    </source>
</evidence>
<dbReference type="EMBL" id="BNJF01000001">
    <property type="protein sequence ID" value="GHO45416.1"/>
    <property type="molecule type" value="Genomic_DNA"/>
</dbReference>
<sequence>MTRTFIALEMNDAQQRHLTELIRQVALSLPSIRWVNPTGIHLTLAFLGELDEGGVARAIEATEEAARHVKPFAYHMTNVGAFGSLRTPRVIWMGIEESSGSLQRLHRALNHELRERRFEVDRRPFSPHLTLARVKAPLSPEEQANLQDLLAGKQQKLAHADAYEMRSLYVMKSELKAGGAQYTCLRECPLGN</sequence>
<accession>A0A8J3MT16</accession>
<evidence type="ECO:0000256" key="1">
    <source>
        <dbReference type="ARBA" id="ARBA00022801"/>
    </source>
</evidence>
<protein>
    <recommendedName>
        <fullName evidence="2">RNA 2',3'-cyclic phosphodiesterase</fullName>
        <shortName evidence="2">RNA 2',3'-CPDase</shortName>
        <ecNumber evidence="2">3.1.4.58</ecNumber>
    </recommendedName>
</protein>
<dbReference type="Gene3D" id="3.90.1140.10">
    <property type="entry name" value="Cyclic phosphodiesterase"/>
    <property type="match status" value="1"/>
</dbReference>
<dbReference type="Proteomes" id="UP000612362">
    <property type="component" value="Unassembled WGS sequence"/>
</dbReference>
<dbReference type="PANTHER" id="PTHR35561:SF1">
    <property type="entry name" value="RNA 2',3'-CYCLIC PHOSPHODIESTERASE"/>
    <property type="match status" value="1"/>
</dbReference>
<dbReference type="Pfam" id="PF02834">
    <property type="entry name" value="LigT_PEase"/>
    <property type="match status" value="2"/>
</dbReference>
<comment type="similarity">
    <text evidence="2">Belongs to the 2H phosphoesterase superfamily. ThpR family.</text>
</comment>
<dbReference type="GO" id="GO:0004113">
    <property type="term" value="F:2',3'-cyclic-nucleotide 3'-phosphodiesterase activity"/>
    <property type="evidence" value="ECO:0007669"/>
    <property type="project" value="InterPro"/>
</dbReference>
<evidence type="ECO:0000313" key="5">
    <source>
        <dbReference type="Proteomes" id="UP000612362"/>
    </source>
</evidence>
<dbReference type="AlphaFoldDB" id="A0A8J3MT16"/>
<dbReference type="SUPFAM" id="SSF55144">
    <property type="entry name" value="LigT-like"/>
    <property type="match status" value="1"/>
</dbReference>
<organism evidence="4 5">
    <name type="scientific">Ktedonospora formicarum</name>
    <dbReference type="NCBI Taxonomy" id="2778364"/>
    <lineage>
        <taxon>Bacteria</taxon>
        <taxon>Bacillati</taxon>
        <taxon>Chloroflexota</taxon>
        <taxon>Ktedonobacteria</taxon>
        <taxon>Ktedonobacterales</taxon>
        <taxon>Ktedonobacteraceae</taxon>
        <taxon>Ktedonospora</taxon>
    </lineage>
</organism>
<feature type="domain" description="Phosphoesterase HXTX" evidence="3">
    <location>
        <begin position="99"/>
        <end position="156"/>
    </location>
</feature>
<comment type="function">
    <text evidence="2">Hydrolyzes RNA 2',3'-cyclic phosphodiester to an RNA 2'-phosphomonoester.</text>
</comment>